<gene>
    <name evidence="3" type="ORF">BRADI_3g21565v3</name>
</gene>
<evidence type="ECO:0000256" key="2">
    <source>
        <dbReference type="SAM" id="MobiDB-lite"/>
    </source>
</evidence>
<dbReference type="AlphaFoldDB" id="A0A0Q3LV53"/>
<comment type="similarity">
    <text evidence="1">Belongs to the peptidase S10 family.</text>
</comment>
<dbReference type="InterPro" id="IPR001563">
    <property type="entry name" value="Peptidase_S10"/>
</dbReference>
<dbReference type="GO" id="GO:0006508">
    <property type="term" value="P:proteolysis"/>
    <property type="evidence" value="ECO:0007669"/>
    <property type="project" value="InterPro"/>
</dbReference>
<dbReference type="GO" id="GO:0019748">
    <property type="term" value="P:secondary metabolic process"/>
    <property type="evidence" value="ECO:0000318"/>
    <property type="project" value="GO_Central"/>
</dbReference>
<dbReference type="InParanoid" id="A0A0Q3LV53"/>
<dbReference type="SUPFAM" id="SSF53474">
    <property type="entry name" value="alpha/beta-Hydrolases"/>
    <property type="match status" value="2"/>
</dbReference>
<dbReference type="OrthoDB" id="443318at2759"/>
<dbReference type="GO" id="GO:0016747">
    <property type="term" value="F:acyltransferase activity, transferring groups other than amino-acyl groups"/>
    <property type="evidence" value="ECO:0000318"/>
    <property type="project" value="GO_Central"/>
</dbReference>
<reference evidence="3 4" key="1">
    <citation type="journal article" date="2010" name="Nature">
        <title>Genome sequencing and analysis of the model grass Brachypodium distachyon.</title>
        <authorList>
            <consortium name="International Brachypodium Initiative"/>
        </authorList>
    </citation>
    <scope>NUCLEOTIDE SEQUENCE [LARGE SCALE GENOMIC DNA]</scope>
    <source>
        <strain evidence="3 4">Bd21</strain>
    </source>
</reference>
<dbReference type="Proteomes" id="UP000008810">
    <property type="component" value="Chromosome 3"/>
</dbReference>
<organism evidence="3">
    <name type="scientific">Brachypodium distachyon</name>
    <name type="common">Purple false brome</name>
    <name type="synonym">Trachynia distachya</name>
    <dbReference type="NCBI Taxonomy" id="15368"/>
    <lineage>
        <taxon>Eukaryota</taxon>
        <taxon>Viridiplantae</taxon>
        <taxon>Streptophyta</taxon>
        <taxon>Embryophyta</taxon>
        <taxon>Tracheophyta</taxon>
        <taxon>Spermatophyta</taxon>
        <taxon>Magnoliopsida</taxon>
        <taxon>Liliopsida</taxon>
        <taxon>Poales</taxon>
        <taxon>Poaceae</taxon>
        <taxon>BOP clade</taxon>
        <taxon>Pooideae</taxon>
        <taxon>Stipodae</taxon>
        <taxon>Brachypodieae</taxon>
        <taxon>Brachypodium</taxon>
    </lineage>
</organism>
<dbReference type="EMBL" id="CM000882">
    <property type="protein sequence ID" value="KQJ96213.1"/>
    <property type="molecule type" value="Genomic_DNA"/>
</dbReference>
<dbReference type="Gene3D" id="3.40.50.1820">
    <property type="entry name" value="alpha/beta hydrolase"/>
    <property type="match status" value="2"/>
</dbReference>
<reference evidence="4" key="3">
    <citation type="submission" date="2018-08" db="UniProtKB">
        <authorList>
            <consortium name="EnsemblPlants"/>
        </authorList>
    </citation>
    <scope>IDENTIFICATION</scope>
    <source>
        <strain evidence="4">cv. Bd21</strain>
    </source>
</reference>
<keyword evidence="5" id="KW-1185">Reference proteome</keyword>
<dbReference type="PANTHER" id="PTHR11802:SF300">
    <property type="match status" value="1"/>
</dbReference>
<dbReference type="Gramene" id="KQJ96213">
    <property type="protein sequence ID" value="KQJ96213"/>
    <property type="gene ID" value="BRADI_3g21565v3"/>
</dbReference>
<dbReference type="PANTHER" id="PTHR11802">
    <property type="entry name" value="SERINE PROTEASE FAMILY S10 SERINE CARBOXYPEPTIDASE"/>
    <property type="match status" value="1"/>
</dbReference>
<name>A0A0Q3LV53_BRADI</name>
<evidence type="ECO:0000313" key="5">
    <source>
        <dbReference type="Proteomes" id="UP000008810"/>
    </source>
</evidence>
<dbReference type="Pfam" id="PF00450">
    <property type="entry name" value="Peptidase_S10"/>
    <property type="match status" value="2"/>
</dbReference>
<dbReference type="GO" id="GO:0004185">
    <property type="term" value="F:serine-type carboxypeptidase activity"/>
    <property type="evidence" value="ECO:0007669"/>
    <property type="project" value="InterPro"/>
</dbReference>
<proteinExistence type="inferred from homology"/>
<dbReference type="STRING" id="15368.A0A0Q3LV53"/>
<dbReference type="EnsemblPlants" id="KQJ96213">
    <property type="protein sequence ID" value="KQJ96213"/>
    <property type="gene ID" value="BRADI_3g21565v3"/>
</dbReference>
<dbReference type="InterPro" id="IPR029058">
    <property type="entry name" value="AB_hydrolase_fold"/>
</dbReference>
<dbReference type="ExpressionAtlas" id="A0A0Q3LV53">
    <property type="expression patterns" value="differential"/>
</dbReference>
<protein>
    <submittedName>
        <fullName evidence="3 4">Uncharacterized protein</fullName>
    </submittedName>
</protein>
<accession>A0A0Q3LV53</accession>
<sequence>MMPQPPPDFALTHPQKITASGTRKKETVVKHLPGFNGSLPFSLQTGYVEVDNSHLFYYFAESERNPAEDPVLLWLTGGPGCSAFHGLVYEIGFSEKPFSKSCYSAISHNCGPVRHLMRKMCFESPSSYVEDGLPKLVYRPDSSTKAINDKADSASCPTASRALQAYFLWHSVLSLPGLFVLAGGYTSHTPPTHSPPVPSHPQTQTGRARRQRWTSRGESRRGWTVEGPRAVNLQAEIKYRNGRQPILNLKGYVIGNPLTDRKFDVPSKVPYAHGMGHISDEQYEMYKESCSSDTTGITRSVQCENCHDAINKCLKDINTQHILEPKCSSSYKGNSDSSSSSSRMTLEYSSADLNLSEISSECRGEGYSLSGIWANNGAVRAALGVHKGTVPLWLRCNFGMPYTKEMRSSVEYHRSLTSRGYRSLIYSDDHDMIVPFIGTQTWIRSLGFSIVD</sequence>
<evidence type="ECO:0000256" key="1">
    <source>
        <dbReference type="ARBA" id="ARBA00009431"/>
    </source>
</evidence>
<evidence type="ECO:0000313" key="3">
    <source>
        <dbReference type="EMBL" id="KQJ96213.1"/>
    </source>
</evidence>
<evidence type="ECO:0000313" key="4">
    <source>
        <dbReference type="EnsemblPlants" id="KQJ96213"/>
    </source>
</evidence>
<feature type="region of interest" description="Disordered" evidence="2">
    <location>
        <begin position="189"/>
        <end position="221"/>
    </location>
</feature>
<reference evidence="3" key="2">
    <citation type="submission" date="2017-06" db="EMBL/GenBank/DDBJ databases">
        <title>WGS assembly of Brachypodium distachyon.</title>
        <authorList>
            <consortium name="The International Brachypodium Initiative"/>
            <person name="Lucas S."/>
            <person name="Harmon-Smith M."/>
            <person name="Lail K."/>
            <person name="Tice H."/>
            <person name="Grimwood J."/>
            <person name="Bruce D."/>
            <person name="Barry K."/>
            <person name="Shu S."/>
            <person name="Lindquist E."/>
            <person name="Wang M."/>
            <person name="Pitluck S."/>
            <person name="Vogel J.P."/>
            <person name="Garvin D.F."/>
            <person name="Mockler T.C."/>
            <person name="Schmutz J."/>
            <person name="Rokhsar D."/>
            <person name="Bevan M.W."/>
        </authorList>
    </citation>
    <scope>NUCLEOTIDE SEQUENCE</scope>
    <source>
        <strain evidence="3">Bd21</strain>
    </source>
</reference>